<dbReference type="EMBL" id="GBXM01029031">
    <property type="protein sequence ID" value="JAH79546.1"/>
    <property type="molecule type" value="Transcribed_RNA"/>
</dbReference>
<accession>A0A0E9VNE8</accession>
<evidence type="ECO:0000313" key="1">
    <source>
        <dbReference type="EMBL" id="JAH79546.1"/>
    </source>
</evidence>
<organism evidence="1">
    <name type="scientific">Anguilla anguilla</name>
    <name type="common">European freshwater eel</name>
    <name type="synonym">Muraena anguilla</name>
    <dbReference type="NCBI Taxonomy" id="7936"/>
    <lineage>
        <taxon>Eukaryota</taxon>
        <taxon>Metazoa</taxon>
        <taxon>Chordata</taxon>
        <taxon>Craniata</taxon>
        <taxon>Vertebrata</taxon>
        <taxon>Euteleostomi</taxon>
        <taxon>Actinopterygii</taxon>
        <taxon>Neopterygii</taxon>
        <taxon>Teleostei</taxon>
        <taxon>Anguilliformes</taxon>
        <taxon>Anguillidae</taxon>
        <taxon>Anguilla</taxon>
    </lineage>
</organism>
<proteinExistence type="predicted"/>
<protein>
    <submittedName>
        <fullName evidence="1">Uncharacterized protein</fullName>
    </submittedName>
</protein>
<sequence length="39" mass="4246">MNTRIPKGLTGPGRAGCIHTKASFTWESLPLQTAIHPRT</sequence>
<reference evidence="1" key="2">
    <citation type="journal article" date="2015" name="Fish Shellfish Immunol.">
        <title>Early steps in the European eel (Anguilla anguilla)-Vibrio vulnificus interaction in the gills: Role of the RtxA13 toxin.</title>
        <authorList>
            <person name="Callol A."/>
            <person name="Pajuelo D."/>
            <person name="Ebbesson L."/>
            <person name="Teles M."/>
            <person name="MacKenzie S."/>
            <person name="Amaro C."/>
        </authorList>
    </citation>
    <scope>NUCLEOTIDE SEQUENCE</scope>
</reference>
<reference evidence="1" key="1">
    <citation type="submission" date="2014-11" db="EMBL/GenBank/DDBJ databases">
        <authorList>
            <person name="Amaro Gonzalez C."/>
        </authorList>
    </citation>
    <scope>NUCLEOTIDE SEQUENCE</scope>
</reference>
<name>A0A0E9VNE8_ANGAN</name>
<dbReference type="AlphaFoldDB" id="A0A0E9VNE8"/>